<reference evidence="1" key="2">
    <citation type="submission" date="2021-09" db="EMBL/GenBank/DDBJ databases">
        <authorList>
            <person name="Jia N."/>
            <person name="Wang J."/>
            <person name="Shi W."/>
            <person name="Du L."/>
            <person name="Sun Y."/>
            <person name="Zhan W."/>
            <person name="Jiang J."/>
            <person name="Wang Q."/>
            <person name="Zhang B."/>
            <person name="Ji P."/>
            <person name="Sakyi L.B."/>
            <person name="Cui X."/>
            <person name="Yuan T."/>
            <person name="Jiang B."/>
            <person name="Yang W."/>
            <person name="Lam T.T.-Y."/>
            <person name="Chang Q."/>
            <person name="Ding S."/>
            <person name="Wang X."/>
            <person name="Zhu J."/>
            <person name="Ruan X."/>
            <person name="Zhao L."/>
            <person name="Wei J."/>
            <person name="Que T."/>
            <person name="Du C."/>
            <person name="Cheng J."/>
            <person name="Dai P."/>
            <person name="Han X."/>
            <person name="Huang E."/>
            <person name="Gao Y."/>
            <person name="Liu J."/>
            <person name="Shao H."/>
            <person name="Ye R."/>
            <person name="Li L."/>
            <person name="Wei W."/>
            <person name="Wang X."/>
            <person name="Wang C."/>
            <person name="Huo Q."/>
            <person name="Li W."/>
            <person name="Guo W."/>
            <person name="Chen H."/>
            <person name="Chen S."/>
            <person name="Zhou L."/>
            <person name="Zhou L."/>
            <person name="Ni X."/>
            <person name="Tian J."/>
            <person name="Zhou Y."/>
            <person name="Sheng Y."/>
            <person name="Liu T."/>
            <person name="Pan Y."/>
            <person name="Xia L."/>
            <person name="Li J."/>
            <person name="Zhao F."/>
            <person name="Cao W."/>
        </authorList>
    </citation>
    <scope>NUCLEOTIDE SEQUENCE</scope>
    <source>
        <strain evidence="1">Rmic-2018</strain>
        <tissue evidence="1">Larvae</tissue>
    </source>
</reference>
<evidence type="ECO:0000313" key="2">
    <source>
        <dbReference type="Proteomes" id="UP000821866"/>
    </source>
</evidence>
<name>A0A9J6D1P4_RHIMP</name>
<sequence length="169" mass="18562">MLALVEVLQTLERLPCIAEEAYSEPSSPSCVFVHGSKTGDYRQGDASCLSPARRIFFLLCLHSDRVARLSRPRALRAGPPWRLRDECPDRPQLRLPLELRRLGASIAASLAPLGEEPLERFLRLALAALVATAFLVEMFLVTGCVESTAVMVNGRSSLCLLIADEKSLT</sequence>
<dbReference type="Proteomes" id="UP000821866">
    <property type="component" value="Unassembled WGS sequence"/>
</dbReference>
<proteinExistence type="predicted"/>
<dbReference type="EMBL" id="JABSTU010001976">
    <property type="protein sequence ID" value="KAH7985167.1"/>
    <property type="molecule type" value="Genomic_DNA"/>
</dbReference>
<comment type="caution">
    <text evidence="1">The sequence shown here is derived from an EMBL/GenBank/DDBJ whole genome shotgun (WGS) entry which is preliminary data.</text>
</comment>
<organism evidence="1 2">
    <name type="scientific">Rhipicephalus microplus</name>
    <name type="common">Cattle tick</name>
    <name type="synonym">Boophilus microplus</name>
    <dbReference type="NCBI Taxonomy" id="6941"/>
    <lineage>
        <taxon>Eukaryota</taxon>
        <taxon>Metazoa</taxon>
        <taxon>Ecdysozoa</taxon>
        <taxon>Arthropoda</taxon>
        <taxon>Chelicerata</taxon>
        <taxon>Arachnida</taxon>
        <taxon>Acari</taxon>
        <taxon>Parasitiformes</taxon>
        <taxon>Ixodida</taxon>
        <taxon>Ixodoidea</taxon>
        <taxon>Ixodidae</taxon>
        <taxon>Rhipicephalinae</taxon>
        <taxon>Rhipicephalus</taxon>
        <taxon>Boophilus</taxon>
    </lineage>
</organism>
<accession>A0A9J6D1P4</accession>
<evidence type="ECO:0000313" key="1">
    <source>
        <dbReference type="EMBL" id="KAH7985167.1"/>
    </source>
</evidence>
<protein>
    <submittedName>
        <fullName evidence="1">Uncharacterized protein</fullName>
    </submittedName>
</protein>
<reference evidence="1" key="1">
    <citation type="journal article" date="2020" name="Cell">
        <title>Large-Scale Comparative Analyses of Tick Genomes Elucidate Their Genetic Diversity and Vector Capacities.</title>
        <authorList>
            <consortium name="Tick Genome and Microbiome Consortium (TIGMIC)"/>
            <person name="Jia N."/>
            <person name="Wang J."/>
            <person name="Shi W."/>
            <person name="Du L."/>
            <person name="Sun Y."/>
            <person name="Zhan W."/>
            <person name="Jiang J.F."/>
            <person name="Wang Q."/>
            <person name="Zhang B."/>
            <person name="Ji P."/>
            <person name="Bell-Sakyi L."/>
            <person name="Cui X.M."/>
            <person name="Yuan T.T."/>
            <person name="Jiang B.G."/>
            <person name="Yang W.F."/>
            <person name="Lam T.T."/>
            <person name="Chang Q.C."/>
            <person name="Ding S.J."/>
            <person name="Wang X.J."/>
            <person name="Zhu J.G."/>
            <person name="Ruan X.D."/>
            <person name="Zhao L."/>
            <person name="Wei J.T."/>
            <person name="Ye R.Z."/>
            <person name="Que T.C."/>
            <person name="Du C.H."/>
            <person name="Zhou Y.H."/>
            <person name="Cheng J.X."/>
            <person name="Dai P.F."/>
            <person name="Guo W.B."/>
            <person name="Han X.H."/>
            <person name="Huang E.J."/>
            <person name="Li L.F."/>
            <person name="Wei W."/>
            <person name="Gao Y.C."/>
            <person name="Liu J.Z."/>
            <person name="Shao H.Z."/>
            <person name="Wang X."/>
            <person name="Wang C.C."/>
            <person name="Yang T.C."/>
            <person name="Huo Q.B."/>
            <person name="Li W."/>
            <person name="Chen H.Y."/>
            <person name="Chen S.E."/>
            <person name="Zhou L.G."/>
            <person name="Ni X.B."/>
            <person name="Tian J.H."/>
            <person name="Sheng Y."/>
            <person name="Liu T."/>
            <person name="Pan Y.S."/>
            <person name="Xia L.Y."/>
            <person name="Li J."/>
            <person name="Zhao F."/>
            <person name="Cao W.C."/>
        </authorList>
    </citation>
    <scope>NUCLEOTIDE SEQUENCE</scope>
    <source>
        <strain evidence="1">Rmic-2018</strain>
    </source>
</reference>
<keyword evidence="2" id="KW-1185">Reference proteome</keyword>
<gene>
    <name evidence="1" type="ORF">HPB51_026857</name>
</gene>
<dbReference type="AlphaFoldDB" id="A0A9J6D1P4"/>